<keyword evidence="2" id="KW-0808">Transferase</keyword>
<dbReference type="AlphaFoldDB" id="X0VTJ4"/>
<reference evidence="7" key="1">
    <citation type="journal article" date="2014" name="Front. Microbiol.">
        <title>High frequency of phylogenetically diverse reductive dehalogenase-homologous genes in deep subseafloor sedimentary metagenomes.</title>
        <authorList>
            <person name="Kawai M."/>
            <person name="Futagami T."/>
            <person name="Toyoda A."/>
            <person name="Takaki Y."/>
            <person name="Nishi S."/>
            <person name="Hori S."/>
            <person name="Arai W."/>
            <person name="Tsubouchi T."/>
            <person name="Morono Y."/>
            <person name="Uchiyama I."/>
            <person name="Ito T."/>
            <person name="Fujiyama A."/>
            <person name="Inagaki F."/>
            <person name="Takami H."/>
        </authorList>
    </citation>
    <scope>NUCLEOTIDE SEQUENCE</scope>
    <source>
        <strain evidence="7">Expedition CK06-06</strain>
    </source>
</reference>
<proteinExistence type="predicted"/>
<dbReference type="GO" id="GO:0005524">
    <property type="term" value="F:ATP binding"/>
    <property type="evidence" value="ECO:0007669"/>
    <property type="project" value="UniProtKB-KW"/>
</dbReference>
<dbReference type="GO" id="GO:0004674">
    <property type="term" value="F:protein serine/threonine kinase activity"/>
    <property type="evidence" value="ECO:0007669"/>
    <property type="project" value="UniProtKB-KW"/>
</dbReference>
<dbReference type="PIRSF" id="PIRSF000654">
    <property type="entry name" value="Integrin-linked_kinase"/>
    <property type="match status" value="1"/>
</dbReference>
<sequence>VYKALDKEVNERIAIKLLRPEIAADSKTIERFRNELKFSRKIGHKNVCRMYDLNKEENTYYITMEYVPGEDLKSFIKRSKQLTPSTIISIGKQVCEGLSEAHRLGVVHRDLKPQNIMIDKEGNARIMDFGIARSLRGKGVTAEGVVIGTPEYMSPEQVEAKDIDERSDIYSLGVVLYEMAAGHVPFEGETALSVAMKHKGELPKNPREFNPQIPGDLCLIVLKCLEKDKDRRYQSADELLNALKRFEESQTDRTQISEWKTSIAVLP</sequence>
<evidence type="ECO:0000259" key="6">
    <source>
        <dbReference type="PROSITE" id="PS50011"/>
    </source>
</evidence>
<dbReference type="SMART" id="SM00220">
    <property type="entry name" value="S_TKc"/>
    <property type="match status" value="1"/>
</dbReference>
<accession>X0VTJ4</accession>
<evidence type="ECO:0000256" key="3">
    <source>
        <dbReference type="ARBA" id="ARBA00022741"/>
    </source>
</evidence>
<dbReference type="InterPro" id="IPR008271">
    <property type="entry name" value="Ser/Thr_kinase_AS"/>
</dbReference>
<dbReference type="PANTHER" id="PTHR43289:SF6">
    <property type="entry name" value="SERINE_THREONINE-PROTEIN KINASE NEKL-3"/>
    <property type="match status" value="1"/>
</dbReference>
<dbReference type="FunFam" id="1.10.510.10:FF:000021">
    <property type="entry name" value="Serine/threonine protein kinase"/>
    <property type="match status" value="1"/>
</dbReference>
<dbReference type="InterPro" id="IPR000719">
    <property type="entry name" value="Prot_kinase_dom"/>
</dbReference>
<keyword evidence="4" id="KW-0418">Kinase</keyword>
<keyword evidence="3" id="KW-0547">Nucleotide-binding</keyword>
<evidence type="ECO:0000256" key="5">
    <source>
        <dbReference type="ARBA" id="ARBA00022840"/>
    </source>
</evidence>
<keyword evidence="1" id="KW-0723">Serine/threonine-protein kinase</keyword>
<organism evidence="7">
    <name type="scientific">marine sediment metagenome</name>
    <dbReference type="NCBI Taxonomy" id="412755"/>
    <lineage>
        <taxon>unclassified sequences</taxon>
        <taxon>metagenomes</taxon>
        <taxon>ecological metagenomes</taxon>
    </lineage>
</organism>
<feature type="non-terminal residue" evidence="7">
    <location>
        <position position="1"/>
    </location>
</feature>
<gene>
    <name evidence="7" type="ORF">S01H1_40170</name>
</gene>
<dbReference type="InterPro" id="IPR011009">
    <property type="entry name" value="Kinase-like_dom_sf"/>
</dbReference>
<evidence type="ECO:0000256" key="1">
    <source>
        <dbReference type="ARBA" id="ARBA00022527"/>
    </source>
</evidence>
<evidence type="ECO:0000256" key="2">
    <source>
        <dbReference type="ARBA" id="ARBA00022679"/>
    </source>
</evidence>
<evidence type="ECO:0000313" key="7">
    <source>
        <dbReference type="EMBL" id="GAG03861.1"/>
    </source>
</evidence>
<feature type="domain" description="Protein kinase" evidence="6">
    <location>
        <begin position="1"/>
        <end position="246"/>
    </location>
</feature>
<dbReference type="PROSITE" id="PS00108">
    <property type="entry name" value="PROTEIN_KINASE_ST"/>
    <property type="match status" value="1"/>
</dbReference>
<comment type="caution">
    <text evidence="7">The sequence shown here is derived from an EMBL/GenBank/DDBJ whole genome shotgun (WGS) entry which is preliminary data.</text>
</comment>
<keyword evidence="5" id="KW-0067">ATP-binding</keyword>
<dbReference type="SUPFAM" id="SSF56112">
    <property type="entry name" value="Protein kinase-like (PK-like)"/>
    <property type="match status" value="1"/>
</dbReference>
<name>X0VTJ4_9ZZZZ</name>
<dbReference type="PROSITE" id="PS50011">
    <property type="entry name" value="PROTEIN_KINASE_DOM"/>
    <property type="match status" value="1"/>
</dbReference>
<dbReference type="CDD" id="cd14014">
    <property type="entry name" value="STKc_PknB_like"/>
    <property type="match status" value="1"/>
</dbReference>
<evidence type="ECO:0000256" key="4">
    <source>
        <dbReference type="ARBA" id="ARBA00022777"/>
    </source>
</evidence>
<dbReference type="EMBL" id="BARS01025414">
    <property type="protein sequence ID" value="GAG03861.1"/>
    <property type="molecule type" value="Genomic_DNA"/>
</dbReference>
<dbReference type="Gene3D" id="3.30.200.20">
    <property type="entry name" value="Phosphorylase Kinase, domain 1"/>
    <property type="match status" value="1"/>
</dbReference>
<protein>
    <recommendedName>
        <fullName evidence="6">Protein kinase domain-containing protein</fullName>
    </recommendedName>
</protein>
<dbReference type="Pfam" id="PF00069">
    <property type="entry name" value="Pkinase"/>
    <property type="match status" value="1"/>
</dbReference>
<feature type="non-terminal residue" evidence="7">
    <location>
        <position position="267"/>
    </location>
</feature>
<dbReference type="Gene3D" id="1.10.510.10">
    <property type="entry name" value="Transferase(Phosphotransferase) domain 1"/>
    <property type="match status" value="1"/>
</dbReference>
<dbReference type="PANTHER" id="PTHR43289">
    <property type="entry name" value="MITOGEN-ACTIVATED PROTEIN KINASE KINASE KINASE 20-RELATED"/>
    <property type="match status" value="1"/>
</dbReference>